<dbReference type="InterPro" id="IPR001206">
    <property type="entry name" value="Diacylglycerol_kinase_cat_dom"/>
</dbReference>
<dbReference type="PANTHER" id="PTHR11255">
    <property type="entry name" value="DIACYLGLYCEROL KINASE"/>
    <property type="match status" value="1"/>
</dbReference>
<protein>
    <recommendedName>
        <fullName evidence="2">diacylglycerol kinase (ATP)</fullName>
        <ecNumber evidence="2">2.7.1.107</ecNumber>
    </recommendedName>
</protein>
<keyword evidence="5 8" id="KW-0418">Kinase</keyword>
<evidence type="ECO:0000313" key="8">
    <source>
        <dbReference type="EMBL" id="CDI77058.1"/>
    </source>
</evidence>
<keyword evidence="3" id="KW-0808">Transferase</keyword>
<reference evidence="8" key="1">
    <citation type="submission" date="2013-10" db="EMBL/GenBank/DDBJ databases">
        <title>Genomic analysis of the causative agents of coccidiosis in chickens.</title>
        <authorList>
            <person name="Reid A.J."/>
            <person name="Blake D."/>
            <person name="Billington K."/>
            <person name="Browne H."/>
            <person name="Dunn M."/>
            <person name="Hung S."/>
            <person name="Kawahara F."/>
            <person name="Miranda-Saavedra D."/>
            <person name="Mourier T."/>
            <person name="Nagra H."/>
            <person name="Otto T.D."/>
            <person name="Rawlings N."/>
            <person name="Sanchez A."/>
            <person name="Sanders M."/>
            <person name="Subramaniam C."/>
            <person name="Tay Y."/>
            <person name="Dear P."/>
            <person name="Doerig C."/>
            <person name="Gruber A."/>
            <person name="Parkinson J."/>
            <person name="Shirley M."/>
            <person name="Wan K.L."/>
            <person name="Berriman M."/>
            <person name="Tomley F."/>
            <person name="Pain A."/>
        </authorList>
    </citation>
    <scope>NUCLEOTIDE SEQUENCE [LARGE SCALE GENOMIC DNA]</scope>
    <source>
        <strain evidence="8">Houghton</strain>
    </source>
</reference>
<dbReference type="PROSITE" id="PS50146">
    <property type="entry name" value="DAGK"/>
    <property type="match status" value="1"/>
</dbReference>
<dbReference type="InterPro" id="IPR037607">
    <property type="entry name" value="DGK"/>
</dbReference>
<gene>
    <name evidence="8" type="ORF">EAH_00021380</name>
</gene>
<evidence type="ECO:0000256" key="1">
    <source>
        <dbReference type="ARBA" id="ARBA00009280"/>
    </source>
</evidence>
<dbReference type="InterPro" id="IPR016064">
    <property type="entry name" value="NAD/diacylglycerol_kinase_sf"/>
</dbReference>
<evidence type="ECO:0000256" key="4">
    <source>
        <dbReference type="ARBA" id="ARBA00022741"/>
    </source>
</evidence>
<dbReference type="VEuPathDB" id="ToxoDB:EAH_00021380"/>
<proteinExistence type="inferred from homology"/>
<dbReference type="GO" id="GO:0016020">
    <property type="term" value="C:membrane"/>
    <property type="evidence" value="ECO:0007669"/>
    <property type="project" value="TreeGrafter"/>
</dbReference>
<dbReference type="EC" id="2.7.1.107" evidence="2"/>
<keyword evidence="6" id="KW-0067">ATP-binding</keyword>
<dbReference type="GO" id="GO:0004143">
    <property type="term" value="F:ATP-dependent diacylglycerol kinase activity"/>
    <property type="evidence" value="ECO:0007669"/>
    <property type="project" value="UniProtKB-EC"/>
</dbReference>
<sequence>MGWTAAAIIPSGTGNDLAHTYGWNTAPFPTHDPLRKDNLERILKLLEHSDLVFHDYWRVTVVTKEEEGGFSAWCNTAKSVVRLGEDRNGGVRIKSFIMSNYFSIGFEGAVGTQFDKYRGSSRLWNRALYGFLFLAHSNTEPKLCDAVDTIFTFNPQLVALVSNSDMYDQIPGLLPCVSITFLNSRTILGGLELWGPSVKLGLSPPKDPNAYADFEAAAHELLTTKADSGDGKIEVFSMGSTADYVQAQAVRANAIQRVMQGSGPFLLTFKDGIGDMPFQVDGEYFFAHGVGSISVRQYGSFGVLRYRGGL</sequence>
<evidence type="ECO:0000256" key="5">
    <source>
        <dbReference type="ARBA" id="ARBA00022777"/>
    </source>
</evidence>
<dbReference type="GO" id="GO:0005524">
    <property type="term" value="F:ATP binding"/>
    <property type="evidence" value="ECO:0007669"/>
    <property type="project" value="UniProtKB-KW"/>
</dbReference>
<dbReference type="PANTHER" id="PTHR11255:SF121">
    <property type="entry name" value="DIACYLGLYCEROL KINASE (ATP)"/>
    <property type="match status" value="1"/>
</dbReference>
<dbReference type="OrthoDB" id="242257at2759"/>
<organism evidence="8 9">
    <name type="scientific">Eimeria acervulina</name>
    <name type="common">Coccidian parasite</name>
    <dbReference type="NCBI Taxonomy" id="5801"/>
    <lineage>
        <taxon>Eukaryota</taxon>
        <taxon>Sar</taxon>
        <taxon>Alveolata</taxon>
        <taxon>Apicomplexa</taxon>
        <taxon>Conoidasida</taxon>
        <taxon>Coccidia</taxon>
        <taxon>Eucoccidiorida</taxon>
        <taxon>Eimeriorina</taxon>
        <taxon>Eimeriidae</taxon>
        <taxon>Eimeria</taxon>
    </lineage>
</organism>
<evidence type="ECO:0000256" key="3">
    <source>
        <dbReference type="ARBA" id="ARBA00022679"/>
    </source>
</evidence>
<dbReference type="Proteomes" id="UP000018050">
    <property type="component" value="Unassembled WGS sequence"/>
</dbReference>
<dbReference type="Pfam" id="PF00609">
    <property type="entry name" value="DAGK_acc"/>
    <property type="match status" value="1"/>
</dbReference>
<dbReference type="AlphaFoldDB" id="U6GCM2"/>
<keyword evidence="9" id="KW-1185">Reference proteome</keyword>
<feature type="domain" description="DAGKc" evidence="7">
    <location>
        <begin position="1"/>
        <end position="63"/>
    </location>
</feature>
<comment type="similarity">
    <text evidence="1">Belongs to the eukaryotic diacylglycerol kinase family.</text>
</comment>
<accession>U6GCM2</accession>
<keyword evidence="4" id="KW-0547">Nucleotide-binding</keyword>
<evidence type="ECO:0000259" key="7">
    <source>
        <dbReference type="PROSITE" id="PS50146"/>
    </source>
</evidence>
<dbReference type="InterPro" id="IPR000756">
    <property type="entry name" value="Diacylglycerol_kin_accessory"/>
</dbReference>
<name>U6GCM2_EIMAC</name>
<evidence type="ECO:0000256" key="6">
    <source>
        <dbReference type="ARBA" id="ARBA00022840"/>
    </source>
</evidence>
<evidence type="ECO:0000313" key="9">
    <source>
        <dbReference type="Proteomes" id="UP000018050"/>
    </source>
</evidence>
<dbReference type="SUPFAM" id="SSF111331">
    <property type="entry name" value="NAD kinase/diacylglycerol kinase-like"/>
    <property type="match status" value="1"/>
</dbReference>
<evidence type="ECO:0000256" key="2">
    <source>
        <dbReference type="ARBA" id="ARBA00012133"/>
    </source>
</evidence>
<dbReference type="RefSeq" id="XP_013252530.1">
    <property type="nucleotide sequence ID" value="XM_013397076.1"/>
</dbReference>
<dbReference type="EMBL" id="HG670533">
    <property type="protein sequence ID" value="CDI77058.1"/>
    <property type="molecule type" value="Genomic_DNA"/>
</dbReference>
<dbReference type="SMART" id="SM00045">
    <property type="entry name" value="DAGKa"/>
    <property type="match status" value="1"/>
</dbReference>
<dbReference type="GO" id="GO:0007200">
    <property type="term" value="P:phospholipase C-activating G protein-coupled receptor signaling pathway"/>
    <property type="evidence" value="ECO:0007669"/>
    <property type="project" value="InterPro"/>
</dbReference>
<dbReference type="GeneID" id="25270208"/>
<reference evidence="8" key="2">
    <citation type="submission" date="2013-10" db="EMBL/GenBank/DDBJ databases">
        <authorList>
            <person name="Aslett M."/>
        </authorList>
    </citation>
    <scope>NUCLEOTIDE SEQUENCE [LARGE SCALE GENOMIC DNA]</scope>
    <source>
        <strain evidence="8">Houghton</strain>
    </source>
</reference>